<dbReference type="GO" id="GO:0008234">
    <property type="term" value="F:cysteine-type peptidase activity"/>
    <property type="evidence" value="ECO:0007669"/>
    <property type="project" value="UniProtKB-KW"/>
</dbReference>
<dbReference type="GO" id="GO:0016887">
    <property type="term" value="F:ATP hydrolysis activity"/>
    <property type="evidence" value="ECO:0007669"/>
    <property type="project" value="InterPro"/>
</dbReference>
<evidence type="ECO:0000256" key="9">
    <source>
        <dbReference type="ARBA" id="ARBA00022989"/>
    </source>
</evidence>
<evidence type="ECO:0000259" key="14">
    <source>
        <dbReference type="PROSITE" id="PS50893"/>
    </source>
</evidence>
<evidence type="ECO:0000259" key="16">
    <source>
        <dbReference type="PROSITE" id="PS50990"/>
    </source>
</evidence>
<keyword evidence="6" id="KW-0645">Protease</keyword>
<dbReference type="RefSeq" id="WP_213411922.1">
    <property type="nucleotide sequence ID" value="NZ_BOVK01000024.1"/>
</dbReference>
<dbReference type="InterPro" id="IPR003593">
    <property type="entry name" value="AAA+_ATPase"/>
</dbReference>
<evidence type="ECO:0000259" key="15">
    <source>
        <dbReference type="PROSITE" id="PS50929"/>
    </source>
</evidence>
<keyword evidence="8" id="KW-0653">Protein transport</keyword>
<evidence type="ECO:0000313" key="17">
    <source>
        <dbReference type="EMBL" id="GIQ69114.1"/>
    </source>
</evidence>
<evidence type="ECO:0000256" key="2">
    <source>
        <dbReference type="ARBA" id="ARBA00022448"/>
    </source>
</evidence>
<evidence type="ECO:0000256" key="7">
    <source>
        <dbReference type="ARBA" id="ARBA00022840"/>
    </source>
</evidence>
<dbReference type="EMBL" id="BOVK01000024">
    <property type="protein sequence ID" value="GIQ69114.1"/>
    <property type="molecule type" value="Genomic_DNA"/>
</dbReference>
<dbReference type="InterPro" id="IPR005074">
    <property type="entry name" value="Peptidase_C39"/>
</dbReference>
<evidence type="ECO:0000256" key="12">
    <source>
        <dbReference type="SAM" id="MobiDB-lite"/>
    </source>
</evidence>
<evidence type="ECO:0000256" key="6">
    <source>
        <dbReference type="ARBA" id="ARBA00022807"/>
    </source>
</evidence>
<dbReference type="Pfam" id="PF00005">
    <property type="entry name" value="ABC_tran"/>
    <property type="match status" value="1"/>
</dbReference>
<dbReference type="GO" id="GO:0006508">
    <property type="term" value="P:proteolysis"/>
    <property type="evidence" value="ECO:0007669"/>
    <property type="project" value="InterPro"/>
</dbReference>
<dbReference type="GO" id="GO:0140359">
    <property type="term" value="F:ABC-type transporter activity"/>
    <property type="evidence" value="ECO:0007669"/>
    <property type="project" value="InterPro"/>
</dbReference>
<evidence type="ECO:0000256" key="8">
    <source>
        <dbReference type="ARBA" id="ARBA00022927"/>
    </source>
</evidence>
<dbReference type="InterPro" id="IPR011527">
    <property type="entry name" value="ABC1_TM_dom"/>
</dbReference>
<dbReference type="FunFam" id="3.40.50.300:FF:000299">
    <property type="entry name" value="ABC transporter ATP-binding protein/permease"/>
    <property type="match status" value="1"/>
</dbReference>
<feature type="transmembrane region" description="Helical" evidence="13">
    <location>
        <begin position="276"/>
        <end position="294"/>
    </location>
</feature>
<accession>A0A8J4H582</accession>
<keyword evidence="7" id="KW-0067">ATP-binding</keyword>
<feature type="region of interest" description="Disordered" evidence="12">
    <location>
        <begin position="715"/>
        <end position="734"/>
    </location>
</feature>
<dbReference type="InterPro" id="IPR039421">
    <property type="entry name" value="Type_1_exporter"/>
</dbReference>
<name>A0A8J4H582_9BACL</name>
<evidence type="ECO:0000256" key="4">
    <source>
        <dbReference type="ARBA" id="ARBA00022692"/>
    </source>
</evidence>
<sequence>MRPKRKVPFIEQMSQTECGIACMAMLSAYYGKHVTLFELRDRIGSGRDGSTLYELKRLGEDLGFEAKCYKVEDLNILRQIDEPVICFWEQKHYVVLEKISRDYFHILDPAQGRMKLDKDEFNRLFSRYVLYGKPGPAFQKQKPKSLWKPYLMLLWQKPKLLAFMLGANLLLQSFVLVTPIMVQQLIDNFVVKQNIGDMHIYLIGMTVALGLYFAFSLIKNEAAIQVFKHLDQAMSWEYFRHLLAIPYNFFQIRSTGDIMYRFSNLRSIRLILSNQVMKSVLDAILFLVIIGYMLAQSMHLSLYVFLFAGLLYLGIQLLRPHLHEASRSELSKDTKLFSYQNESVSGILNVKISGAEQTVSERWKSHYQDFVKAFVVRERLYGVLNAFSGGLALYMPLFIIWIGARQVAAGGLSLGELIAFQSIAIYFISTANSLILSLETFYQLKVYLRRIRDVVDTPREVPEGQALRRIELNGEIVFDQVSFSYTPYAKPVLRDMSFRIRNGQKVAIIGASGSGKSTLANLLVGLYQPSAGAVYYGPHRLEELDKPHIRKQMGIVNQQPFLYNQSIYDNIKGNNAHVTMDDIVRAAMVAQIHEEIMAMPMRYETILSENGQNLSGGQRQRLAIARALVHSPRIIVFDEATNALDSINEKKIDDYLAQLQCTRIVIAHRLSTIMDADQILVLSQGEIVERGTHEQLRRTSGYYRRLIEAYRDMDMKGGESNDESRFEKPVLQNS</sequence>
<dbReference type="GO" id="GO:0043213">
    <property type="term" value="P:bacteriocin transport"/>
    <property type="evidence" value="ECO:0007669"/>
    <property type="project" value="UniProtKB-KW"/>
</dbReference>
<dbReference type="CDD" id="cd02425">
    <property type="entry name" value="Peptidase_C39F"/>
    <property type="match status" value="1"/>
</dbReference>
<organism evidence="17 18">
    <name type="scientific">Xylanibacillus composti</name>
    <dbReference type="NCBI Taxonomy" id="1572762"/>
    <lineage>
        <taxon>Bacteria</taxon>
        <taxon>Bacillati</taxon>
        <taxon>Bacillota</taxon>
        <taxon>Bacilli</taxon>
        <taxon>Bacillales</taxon>
        <taxon>Paenibacillaceae</taxon>
        <taxon>Xylanibacillus</taxon>
    </lineage>
</organism>
<gene>
    <name evidence="17" type="primary">clyB</name>
    <name evidence="17" type="ORF">XYCOK13_19380</name>
</gene>
<dbReference type="SUPFAM" id="SSF90123">
    <property type="entry name" value="ABC transporter transmembrane region"/>
    <property type="match status" value="1"/>
</dbReference>
<dbReference type="InterPro" id="IPR017871">
    <property type="entry name" value="ABC_transporter-like_CS"/>
</dbReference>
<dbReference type="PANTHER" id="PTHR24221:SF654">
    <property type="entry name" value="ATP-BINDING CASSETTE SUB-FAMILY B MEMBER 6"/>
    <property type="match status" value="1"/>
</dbReference>
<evidence type="ECO:0000256" key="11">
    <source>
        <dbReference type="ARBA" id="ARBA00043264"/>
    </source>
</evidence>
<keyword evidence="10 13" id="KW-0472">Membrane</keyword>
<dbReference type="PROSITE" id="PS50929">
    <property type="entry name" value="ABC_TM1F"/>
    <property type="match status" value="1"/>
</dbReference>
<proteinExistence type="predicted"/>
<dbReference type="GO" id="GO:0005886">
    <property type="term" value="C:plasma membrane"/>
    <property type="evidence" value="ECO:0007669"/>
    <property type="project" value="UniProtKB-SubCell"/>
</dbReference>
<evidence type="ECO:0000256" key="5">
    <source>
        <dbReference type="ARBA" id="ARBA00022741"/>
    </source>
</evidence>
<dbReference type="Gene3D" id="3.40.50.300">
    <property type="entry name" value="P-loop containing nucleotide triphosphate hydrolases"/>
    <property type="match status" value="1"/>
</dbReference>
<dbReference type="Pfam" id="PF00664">
    <property type="entry name" value="ABC_membrane"/>
    <property type="match status" value="1"/>
</dbReference>
<feature type="domain" description="ABC transporter" evidence="14">
    <location>
        <begin position="476"/>
        <end position="709"/>
    </location>
</feature>
<evidence type="ECO:0000256" key="10">
    <source>
        <dbReference type="ARBA" id="ARBA00023136"/>
    </source>
</evidence>
<feature type="transmembrane region" description="Helical" evidence="13">
    <location>
        <begin position="300"/>
        <end position="318"/>
    </location>
</feature>
<evidence type="ECO:0000313" key="18">
    <source>
        <dbReference type="Proteomes" id="UP000677918"/>
    </source>
</evidence>
<reference evidence="17" key="1">
    <citation type="submission" date="2021-04" db="EMBL/GenBank/DDBJ databases">
        <title>Draft genome sequence of Xylanibacillus composti strain K13.</title>
        <authorList>
            <person name="Uke A."/>
            <person name="Chhe C."/>
            <person name="Baramee S."/>
            <person name="Kosugi A."/>
        </authorList>
    </citation>
    <scope>NUCLEOTIDE SEQUENCE</scope>
    <source>
        <strain evidence="17">K13</strain>
    </source>
</reference>
<comment type="caution">
    <text evidence="17">The sequence shown here is derived from an EMBL/GenBank/DDBJ whole genome shotgun (WGS) entry which is preliminary data.</text>
</comment>
<dbReference type="AlphaFoldDB" id="A0A8J4H582"/>
<dbReference type="PROSITE" id="PS50893">
    <property type="entry name" value="ABC_TRANSPORTER_2"/>
    <property type="match status" value="1"/>
</dbReference>
<protein>
    <submittedName>
        <fullName evidence="17">Peptidase C39</fullName>
    </submittedName>
</protein>
<dbReference type="Proteomes" id="UP000677918">
    <property type="component" value="Unassembled WGS sequence"/>
</dbReference>
<keyword evidence="2" id="KW-0813">Transport</keyword>
<dbReference type="Gene3D" id="1.20.1560.10">
    <property type="entry name" value="ABC transporter type 1, transmembrane domain"/>
    <property type="match status" value="1"/>
</dbReference>
<dbReference type="PANTHER" id="PTHR24221">
    <property type="entry name" value="ATP-BINDING CASSETTE SUB-FAMILY B"/>
    <property type="match status" value="1"/>
</dbReference>
<keyword evidence="9 13" id="KW-1133">Transmembrane helix</keyword>
<evidence type="ECO:0000256" key="13">
    <source>
        <dbReference type="SAM" id="Phobius"/>
    </source>
</evidence>
<feature type="transmembrane region" description="Helical" evidence="13">
    <location>
        <begin position="423"/>
        <end position="442"/>
    </location>
</feature>
<dbReference type="CDD" id="cd18555">
    <property type="entry name" value="ABC_6TM_T1SS_like"/>
    <property type="match status" value="1"/>
</dbReference>
<keyword evidence="4 13" id="KW-0812">Transmembrane</keyword>
<dbReference type="PROSITE" id="PS50990">
    <property type="entry name" value="PEPTIDASE_C39"/>
    <property type="match status" value="1"/>
</dbReference>
<feature type="transmembrane region" description="Helical" evidence="13">
    <location>
        <begin position="198"/>
        <end position="218"/>
    </location>
</feature>
<keyword evidence="3" id="KW-1003">Cell membrane</keyword>
<keyword evidence="18" id="KW-1185">Reference proteome</keyword>
<dbReference type="InterPro" id="IPR003439">
    <property type="entry name" value="ABC_transporter-like_ATP-bd"/>
</dbReference>
<feature type="domain" description="ABC transmembrane type-1" evidence="15">
    <location>
        <begin position="162"/>
        <end position="443"/>
    </location>
</feature>
<keyword evidence="5" id="KW-0547">Nucleotide-binding</keyword>
<dbReference type="PROSITE" id="PS00211">
    <property type="entry name" value="ABC_TRANSPORTER_1"/>
    <property type="match status" value="1"/>
</dbReference>
<dbReference type="InterPro" id="IPR036640">
    <property type="entry name" value="ABC1_TM_sf"/>
</dbReference>
<dbReference type="GO" id="GO:0034040">
    <property type="term" value="F:ATPase-coupled lipid transmembrane transporter activity"/>
    <property type="evidence" value="ECO:0007669"/>
    <property type="project" value="TreeGrafter"/>
</dbReference>
<keyword evidence="11" id="KW-0080">Bacteriocin transport</keyword>
<dbReference type="InterPro" id="IPR033839">
    <property type="entry name" value="Lacticin_481_peptidase"/>
</dbReference>
<feature type="transmembrane region" description="Helical" evidence="13">
    <location>
        <begin position="160"/>
        <end position="186"/>
    </location>
</feature>
<keyword evidence="6" id="KW-0378">Hydrolase</keyword>
<evidence type="ECO:0000256" key="1">
    <source>
        <dbReference type="ARBA" id="ARBA00004651"/>
    </source>
</evidence>
<dbReference type="GO" id="GO:0015031">
    <property type="term" value="P:protein transport"/>
    <property type="evidence" value="ECO:0007669"/>
    <property type="project" value="UniProtKB-KW"/>
</dbReference>
<comment type="subcellular location">
    <subcellularLocation>
        <location evidence="1">Cell membrane</location>
        <topology evidence="1">Multi-pass membrane protein</topology>
    </subcellularLocation>
</comment>
<dbReference type="SMART" id="SM00382">
    <property type="entry name" value="AAA"/>
    <property type="match status" value="1"/>
</dbReference>
<dbReference type="GO" id="GO:0005524">
    <property type="term" value="F:ATP binding"/>
    <property type="evidence" value="ECO:0007669"/>
    <property type="project" value="UniProtKB-KW"/>
</dbReference>
<keyword evidence="6" id="KW-0788">Thiol protease</keyword>
<feature type="domain" description="Peptidase C39" evidence="16">
    <location>
        <begin position="12"/>
        <end position="132"/>
    </location>
</feature>
<dbReference type="InterPro" id="IPR027417">
    <property type="entry name" value="P-loop_NTPase"/>
</dbReference>
<dbReference type="Pfam" id="PF03412">
    <property type="entry name" value="Peptidase_C39"/>
    <property type="match status" value="1"/>
</dbReference>
<evidence type="ECO:0000256" key="3">
    <source>
        <dbReference type="ARBA" id="ARBA00022475"/>
    </source>
</evidence>
<dbReference type="SUPFAM" id="SSF52540">
    <property type="entry name" value="P-loop containing nucleoside triphosphate hydrolases"/>
    <property type="match status" value="1"/>
</dbReference>
<feature type="transmembrane region" description="Helical" evidence="13">
    <location>
        <begin position="380"/>
        <end position="403"/>
    </location>
</feature>
<feature type="compositionally biased region" description="Basic and acidic residues" evidence="12">
    <location>
        <begin position="715"/>
        <end position="728"/>
    </location>
</feature>
<dbReference type="Gene3D" id="3.90.70.10">
    <property type="entry name" value="Cysteine proteinases"/>
    <property type="match status" value="1"/>
</dbReference>